<dbReference type="RefSeq" id="WP_197003259.1">
    <property type="nucleotide sequence ID" value="NZ_BONS01000036.1"/>
</dbReference>
<dbReference type="EMBL" id="JADOUF010000001">
    <property type="protein sequence ID" value="MBG6136262.1"/>
    <property type="molecule type" value="Genomic_DNA"/>
</dbReference>
<accession>A0A8J7KW90</accession>
<evidence type="ECO:0000256" key="1">
    <source>
        <dbReference type="SAM" id="MobiDB-lite"/>
    </source>
</evidence>
<proteinExistence type="predicted"/>
<evidence type="ECO:0000313" key="2">
    <source>
        <dbReference type="EMBL" id="MBG6136262.1"/>
    </source>
</evidence>
<sequence>MNPRRSDRAQASVSSGPRRVGSWTISQDAGGGTHPDAAVSAFLTGFADLVTATHVVVDLMWLGPSREVVRTVEAQPAILTADLRLDVAGDAVVTGVYLDCAVDDTSPGTAITFYYGSVVEFDEQDRARLAEAQAMVTLTSGEWTTGHSRERLETALKEWERLTGAPIVEWRSSVHPDLVFPHGFAPPG</sequence>
<dbReference type="Proteomes" id="UP000622552">
    <property type="component" value="Unassembled WGS sequence"/>
</dbReference>
<organism evidence="2 3">
    <name type="scientific">Longispora fulva</name>
    <dbReference type="NCBI Taxonomy" id="619741"/>
    <lineage>
        <taxon>Bacteria</taxon>
        <taxon>Bacillati</taxon>
        <taxon>Actinomycetota</taxon>
        <taxon>Actinomycetes</taxon>
        <taxon>Micromonosporales</taxon>
        <taxon>Micromonosporaceae</taxon>
        <taxon>Longispora</taxon>
    </lineage>
</organism>
<name>A0A8J7KW90_9ACTN</name>
<feature type="region of interest" description="Disordered" evidence="1">
    <location>
        <begin position="1"/>
        <end position="31"/>
    </location>
</feature>
<evidence type="ECO:0000313" key="3">
    <source>
        <dbReference type="Proteomes" id="UP000622552"/>
    </source>
</evidence>
<dbReference type="AlphaFoldDB" id="A0A8J7KW90"/>
<keyword evidence="3" id="KW-1185">Reference proteome</keyword>
<protein>
    <submittedName>
        <fullName evidence="2">Uncharacterized protein</fullName>
    </submittedName>
</protein>
<comment type="caution">
    <text evidence="2">The sequence shown here is derived from an EMBL/GenBank/DDBJ whole genome shotgun (WGS) entry which is preliminary data.</text>
</comment>
<gene>
    <name evidence="2" type="ORF">IW245_002456</name>
</gene>
<reference evidence="2" key="1">
    <citation type="submission" date="2020-11" db="EMBL/GenBank/DDBJ databases">
        <title>Sequencing the genomes of 1000 actinobacteria strains.</title>
        <authorList>
            <person name="Klenk H.-P."/>
        </authorList>
    </citation>
    <scope>NUCLEOTIDE SEQUENCE</scope>
    <source>
        <strain evidence="2">DSM 45356</strain>
    </source>
</reference>